<dbReference type="PROSITE" id="PS50041">
    <property type="entry name" value="C_TYPE_LECTIN_2"/>
    <property type="match status" value="1"/>
</dbReference>
<dbReference type="InterPro" id="IPR016186">
    <property type="entry name" value="C-type_lectin-like/link_sf"/>
</dbReference>
<evidence type="ECO:0000256" key="1">
    <source>
        <dbReference type="SAM" id="SignalP"/>
    </source>
</evidence>
<dbReference type="InterPro" id="IPR016187">
    <property type="entry name" value="CTDL_fold"/>
</dbReference>
<feature type="domain" description="C-type lectin" evidence="2">
    <location>
        <begin position="43"/>
        <end position="183"/>
    </location>
</feature>
<accession>A0A9Q1BRT5</accession>
<feature type="signal peptide" evidence="1">
    <location>
        <begin position="1"/>
        <end position="29"/>
    </location>
</feature>
<dbReference type="InterPro" id="IPR001304">
    <property type="entry name" value="C-type_lectin-like"/>
</dbReference>
<evidence type="ECO:0000259" key="2">
    <source>
        <dbReference type="PROSITE" id="PS50041"/>
    </source>
</evidence>
<dbReference type="SMART" id="SM00034">
    <property type="entry name" value="CLECT"/>
    <property type="match status" value="1"/>
</dbReference>
<reference evidence="3" key="1">
    <citation type="submission" date="2021-10" db="EMBL/GenBank/DDBJ databases">
        <title>Tropical sea cucumber genome reveals ecological adaptation and Cuvierian tubules defense mechanism.</title>
        <authorList>
            <person name="Chen T."/>
        </authorList>
    </citation>
    <scope>NUCLEOTIDE SEQUENCE</scope>
    <source>
        <strain evidence="3">Nanhai2018</strain>
        <tissue evidence="3">Muscle</tissue>
    </source>
</reference>
<evidence type="ECO:0000313" key="3">
    <source>
        <dbReference type="EMBL" id="KAJ8031431.1"/>
    </source>
</evidence>
<dbReference type="SUPFAM" id="SSF56436">
    <property type="entry name" value="C-type lectin-like"/>
    <property type="match status" value="1"/>
</dbReference>
<dbReference type="PANTHER" id="PTHR22801:SF63">
    <property type="entry name" value="C-TYPE LECTIN DOMAIN-CONTAINING PROTEIN"/>
    <property type="match status" value="1"/>
</dbReference>
<keyword evidence="1" id="KW-0732">Signal</keyword>
<dbReference type="Pfam" id="PF00059">
    <property type="entry name" value="Lectin_C"/>
    <property type="match status" value="1"/>
</dbReference>
<evidence type="ECO:0000313" key="4">
    <source>
        <dbReference type="Proteomes" id="UP001152320"/>
    </source>
</evidence>
<gene>
    <name evidence="3" type="ORF">HOLleu_24617</name>
</gene>
<dbReference type="EMBL" id="JAIZAY010000012">
    <property type="protein sequence ID" value="KAJ8031431.1"/>
    <property type="molecule type" value="Genomic_DNA"/>
</dbReference>
<name>A0A9Q1BRT5_HOLLE</name>
<keyword evidence="4" id="KW-1185">Reference proteome</keyword>
<sequence length="187" mass="21534">MAEMKTPESHTTNLILTLLILALFSTVCAKGGKLHCPWNWSRWHGGCYRLINEPKKSWDDAEAFCCKYHLAPRLGRGKFANLEPVDSKVENHFLYHLWRSHDDSVALSTNQHFWIGMNDKEEEGIFVLINGNAPEYLNWANDQPKYVEDQDCVQMIGTNWTNDYDSGRWDDAACGVTSSFVCEFRCH</sequence>
<organism evidence="3 4">
    <name type="scientific">Holothuria leucospilota</name>
    <name type="common">Black long sea cucumber</name>
    <name type="synonym">Mertensiothuria leucospilota</name>
    <dbReference type="NCBI Taxonomy" id="206669"/>
    <lineage>
        <taxon>Eukaryota</taxon>
        <taxon>Metazoa</taxon>
        <taxon>Echinodermata</taxon>
        <taxon>Eleutherozoa</taxon>
        <taxon>Echinozoa</taxon>
        <taxon>Holothuroidea</taxon>
        <taxon>Aspidochirotacea</taxon>
        <taxon>Aspidochirotida</taxon>
        <taxon>Holothuriidae</taxon>
        <taxon>Holothuria</taxon>
    </lineage>
</organism>
<dbReference type="PANTHER" id="PTHR22801">
    <property type="entry name" value="LITHOSTATHINE"/>
    <property type="match status" value="1"/>
</dbReference>
<dbReference type="InterPro" id="IPR050801">
    <property type="entry name" value="Ca-Dep_Lectins_ImmuneDev"/>
</dbReference>
<feature type="chain" id="PRO_5040264629" evidence="1">
    <location>
        <begin position="30"/>
        <end position="187"/>
    </location>
</feature>
<dbReference type="Gene3D" id="3.10.100.10">
    <property type="entry name" value="Mannose-Binding Protein A, subunit A"/>
    <property type="match status" value="1"/>
</dbReference>
<dbReference type="AlphaFoldDB" id="A0A9Q1BRT5"/>
<comment type="caution">
    <text evidence="3">The sequence shown here is derived from an EMBL/GenBank/DDBJ whole genome shotgun (WGS) entry which is preliminary data.</text>
</comment>
<dbReference type="OrthoDB" id="418245at2759"/>
<protein>
    <submittedName>
        <fullName evidence="3">Alpha-N-acetylgalactosamine-specific lectin</fullName>
    </submittedName>
</protein>
<proteinExistence type="predicted"/>
<dbReference type="Proteomes" id="UP001152320">
    <property type="component" value="Chromosome 12"/>
</dbReference>